<keyword evidence="7" id="KW-1185">Reference proteome</keyword>
<evidence type="ECO:0000313" key="6">
    <source>
        <dbReference type="EMBL" id="CDR94357.1"/>
    </source>
</evidence>
<dbReference type="CDD" id="cd10507">
    <property type="entry name" value="Zn-ribbon_RPA12"/>
    <property type="match status" value="1"/>
</dbReference>
<dbReference type="GeneID" id="24562898"/>
<dbReference type="VEuPathDB" id="PiroplasmaDB:BBBOND_0106660"/>
<dbReference type="OMA" id="SHNEAFF"/>
<dbReference type="Proteomes" id="UP000033188">
    <property type="component" value="Chromosome 1"/>
</dbReference>
<proteinExistence type="predicted"/>
<organism evidence="6 7">
    <name type="scientific">Babesia bigemina</name>
    <dbReference type="NCBI Taxonomy" id="5866"/>
    <lineage>
        <taxon>Eukaryota</taxon>
        <taxon>Sar</taxon>
        <taxon>Alveolata</taxon>
        <taxon>Apicomplexa</taxon>
        <taxon>Aconoidasida</taxon>
        <taxon>Piroplasmida</taxon>
        <taxon>Babesiidae</taxon>
        <taxon>Babesia</taxon>
    </lineage>
</organism>
<dbReference type="AlphaFoldDB" id="A0A061D2R0"/>
<dbReference type="SMART" id="SM00440">
    <property type="entry name" value="ZnF_C2C2"/>
    <property type="match status" value="1"/>
</dbReference>
<dbReference type="GO" id="GO:0003676">
    <property type="term" value="F:nucleic acid binding"/>
    <property type="evidence" value="ECO:0007669"/>
    <property type="project" value="InterPro"/>
</dbReference>
<accession>A0A061D2R0</accession>
<dbReference type="STRING" id="5866.A0A061D2R0"/>
<protein>
    <recommendedName>
        <fullName evidence="5">TFIIS-type domain-containing protein</fullName>
    </recommendedName>
</protein>
<evidence type="ECO:0000259" key="5">
    <source>
        <dbReference type="PROSITE" id="PS51133"/>
    </source>
</evidence>
<dbReference type="InterPro" id="IPR001222">
    <property type="entry name" value="Znf_TFIIS"/>
</dbReference>
<evidence type="ECO:0000256" key="1">
    <source>
        <dbReference type="ARBA" id="ARBA00022723"/>
    </source>
</evidence>
<dbReference type="Pfam" id="PF01096">
    <property type="entry name" value="Zn_ribbon_TFIIS"/>
    <property type="match status" value="1"/>
</dbReference>
<keyword evidence="2 4" id="KW-0863">Zinc-finger</keyword>
<dbReference type="RefSeq" id="XP_012766543.1">
    <property type="nucleotide sequence ID" value="XM_012911089.1"/>
</dbReference>
<dbReference type="KEGG" id="bbig:BBBOND_0106660"/>
<dbReference type="EMBL" id="LK391707">
    <property type="protein sequence ID" value="CDR94357.1"/>
    <property type="molecule type" value="Genomic_DNA"/>
</dbReference>
<keyword evidence="3" id="KW-0862">Zinc</keyword>
<evidence type="ECO:0000256" key="3">
    <source>
        <dbReference type="ARBA" id="ARBA00022833"/>
    </source>
</evidence>
<dbReference type="InterPro" id="IPR034004">
    <property type="entry name" value="Zn_ribbon_RPA12_C"/>
</dbReference>
<dbReference type="Gene3D" id="2.20.25.10">
    <property type="match status" value="1"/>
</dbReference>
<evidence type="ECO:0000256" key="4">
    <source>
        <dbReference type="PROSITE-ProRule" id="PRU00472"/>
    </source>
</evidence>
<dbReference type="SUPFAM" id="SSF57783">
    <property type="entry name" value="Zinc beta-ribbon"/>
    <property type="match status" value="1"/>
</dbReference>
<keyword evidence="1" id="KW-0479">Metal-binding</keyword>
<evidence type="ECO:0000313" key="7">
    <source>
        <dbReference type="Proteomes" id="UP000033188"/>
    </source>
</evidence>
<name>A0A061D2R0_BABBI</name>
<dbReference type="GO" id="GO:0006351">
    <property type="term" value="P:DNA-templated transcription"/>
    <property type="evidence" value="ECO:0007669"/>
    <property type="project" value="InterPro"/>
</dbReference>
<reference evidence="7" key="1">
    <citation type="journal article" date="2014" name="Nucleic Acids Res.">
        <title>The evolutionary dynamics of variant antigen genes in Babesia reveal a history of genomic innovation underlying host-parasite interaction.</title>
        <authorList>
            <person name="Jackson A.P."/>
            <person name="Otto T.D."/>
            <person name="Darby A."/>
            <person name="Ramaprasad A."/>
            <person name="Xia D."/>
            <person name="Echaide I.E."/>
            <person name="Farber M."/>
            <person name="Gahlot S."/>
            <person name="Gamble J."/>
            <person name="Gupta D."/>
            <person name="Gupta Y."/>
            <person name="Jackson L."/>
            <person name="Malandrin L."/>
            <person name="Malas T.B."/>
            <person name="Moussa E."/>
            <person name="Nair M."/>
            <person name="Reid A.J."/>
            <person name="Sanders M."/>
            <person name="Sharma J."/>
            <person name="Tracey A."/>
            <person name="Quail M.A."/>
            <person name="Weir W."/>
            <person name="Wastling J.M."/>
            <person name="Hall N."/>
            <person name="Willadsen P."/>
            <person name="Lingelbach K."/>
            <person name="Shiels B."/>
            <person name="Tait A."/>
            <person name="Berriman M."/>
            <person name="Allred D.R."/>
            <person name="Pain A."/>
        </authorList>
    </citation>
    <scope>NUCLEOTIDE SEQUENCE [LARGE SCALE GENOMIC DNA]</scope>
    <source>
        <strain evidence="7">Bond</strain>
    </source>
</reference>
<evidence type="ECO:0000256" key="2">
    <source>
        <dbReference type="ARBA" id="ARBA00022771"/>
    </source>
</evidence>
<dbReference type="OrthoDB" id="282152at2759"/>
<feature type="domain" description="TFIIS-type" evidence="5">
    <location>
        <begin position="216"/>
        <end position="256"/>
    </location>
</feature>
<dbReference type="GO" id="GO:0008270">
    <property type="term" value="F:zinc ion binding"/>
    <property type="evidence" value="ECO:0007669"/>
    <property type="project" value="UniProtKB-KW"/>
</dbReference>
<sequence length="259" mass="29067">MSEKDELDILLSAAEGGDNIYVSTHDPKFNRSIANLNVKESIDMAHYLYVESGLYSSRRELSNNFKYQIPSHLVDSAATEGLKFKDNVCYDYLVALGCRGCNRSVDFKSPGMFFDGSAGNTMRRDLQCPRCGHTIAPIFSSSCTDDYVDSLRRSAAFGRGNEGEKAYMYGFRQGCEFDNSGKKWWNDFSRREGAAADEGSTLFMAKNANKSSREVVKQLCEKCGCEEAYYSTFQARSADEGMTVMYECKHCKNRTVVNT</sequence>
<gene>
    <name evidence="6" type="ORF">BBBOND_0106660</name>
</gene>
<dbReference type="PROSITE" id="PS51133">
    <property type="entry name" value="ZF_TFIIS_2"/>
    <property type="match status" value="1"/>
</dbReference>